<dbReference type="SUPFAM" id="SSF46689">
    <property type="entry name" value="Homeodomain-like"/>
    <property type="match status" value="1"/>
</dbReference>
<gene>
    <name evidence="1" type="ORF">SAMN04515678_102241</name>
</gene>
<proteinExistence type="predicted"/>
<keyword evidence="2" id="KW-1185">Reference proteome</keyword>
<dbReference type="Gene3D" id="1.10.10.10">
    <property type="entry name" value="Winged helix-like DNA-binding domain superfamily/Winged helix DNA-binding domain"/>
    <property type="match status" value="1"/>
</dbReference>
<dbReference type="Pfam" id="PF04255">
    <property type="entry name" value="DUF433"/>
    <property type="match status" value="1"/>
</dbReference>
<dbReference type="RefSeq" id="WP_188129595.1">
    <property type="nucleotide sequence ID" value="NZ_FOMS01000002.1"/>
</dbReference>
<dbReference type="InterPro" id="IPR036388">
    <property type="entry name" value="WH-like_DNA-bd_sf"/>
</dbReference>
<evidence type="ECO:0000313" key="2">
    <source>
        <dbReference type="Proteomes" id="UP000325289"/>
    </source>
</evidence>
<accession>A0A1I1UAE6</accession>
<sequence length="226" mass="25358">MNDLSPDPLFAGFFSVPETAKLVHAKSAAIRGWLNGYPNSQAGPVIDRDFKDTRTLSFLDLMEVRFVAFFRSQGVPMRTLRDAAARARADWCVSHPLALESEHYVTDRKKVFATVAAESGDRVTWDMASGQHEMWDTIEQTIQAGVVFDPKSFLATRWRPAPQQFPNIVIDPKIAFGKPVIEGIRIPTSVLFRQWQSERKAATVARLFKVETSDVETAVGYELRAA</sequence>
<name>A0A1I1UAE6_9RHOB</name>
<reference evidence="1 2" key="1">
    <citation type="submission" date="2016-10" db="EMBL/GenBank/DDBJ databases">
        <authorList>
            <person name="Varghese N."/>
            <person name="Submissions S."/>
        </authorList>
    </citation>
    <scope>NUCLEOTIDE SEQUENCE [LARGE SCALE GENOMIC DNA]</scope>
    <source>
        <strain evidence="2">YIM D21,KCTC 23444,ACCC 10710</strain>
    </source>
</reference>
<dbReference type="Proteomes" id="UP000325289">
    <property type="component" value="Unassembled WGS sequence"/>
</dbReference>
<dbReference type="EMBL" id="FOMS01000002">
    <property type="protein sequence ID" value="SFD67739.1"/>
    <property type="molecule type" value="Genomic_DNA"/>
</dbReference>
<dbReference type="InterPro" id="IPR009057">
    <property type="entry name" value="Homeodomain-like_sf"/>
</dbReference>
<evidence type="ECO:0000313" key="1">
    <source>
        <dbReference type="EMBL" id="SFD67739.1"/>
    </source>
</evidence>
<protein>
    <submittedName>
        <fullName evidence="1">Uncharacterized conserved protein, DUF433 family</fullName>
    </submittedName>
</protein>
<dbReference type="AlphaFoldDB" id="A0A1I1UAE6"/>
<organism evidence="1 2">
    <name type="scientific">Roseivivax sediminis</name>
    <dbReference type="NCBI Taxonomy" id="936889"/>
    <lineage>
        <taxon>Bacteria</taxon>
        <taxon>Pseudomonadati</taxon>
        <taxon>Pseudomonadota</taxon>
        <taxon>Alphaproteobacteria</taxon>
        <taxon>Rhodobacterales</taxon>
        <taxon>Roseobacteraceae</taxon>
        <taxon>Roseivivax</taxon>
    </lineage>
</organism>
<dbReference type="InterPro" id="IPR007367">
    <property type="entry name" value="DUF433"/>
</dbReference>